<reference evidence="5 8" key="2">
    <citation type="submission" date="2018-01" db="EMBL/GenBank/DDBJ databases">
        <title>Species boundaries and ecological features among Paraburkholderia terrae DSMZ17804T, P. hospita DSMZ17164T and P. caribensis DSMZ13236T.</title>
        <authorList>
            <person name="Pratama A.A."/>
        </authorList>
    </citation>
    <scope>NUCLEOTIDE SEQUENCE [LARGE SCALE GENOMIC DNA]</scope>
    <source>
        <strain evidence="5 8">DSM 17164</strain>
    </source>
</reference>
<protein>
    <recommendedName>
        <fullName evidence="2">Phosphoenolpyruvate carboxylase</fullName>
    </recommendedName>
</protein>
<dbReference type="PRINTS" id="PR00150">
    <property type="entry name" value="PEPCARBXLASE"/>
</dbReference>
<dbReference type="EMBL" id="CP026106">
    <property type="protein sequence ID" value="AUT70955.1"/>
    <property type="molecule type" value="Genomic_DNA"/>
</dbReference>
<dbReference type="GO" id="GO:0005829">
    <property type="term" value="C:cytosol"/>
    <property type="evidence" value="ECO:0007669"/>
    <property type="project" value="TreeGrafter"/>
</dbReference>
<dbReference type="Proteomes" id="UP000236649">
    <property type="component" value="Chromosome 2"/>
</dbReference>
<feature type="active site" evidence="3">
    <location>
        <position position="630"/>
    </location>
</feature>
<dbReference type="Pfam" id="PF00311">
    <property type="entry name" value="PEPcase"/>
    <property type="match status" value="1"/>
</dbReference>
<dbReference type="EMBL" id="AKAU01000125">
    <property type="protein sequence ID" value="EIM98372.1"/>
    <property type="molecule type" value="Genomic_DNA"/>
</dbReference>
<dbReference type="KEGG" id="phs:C2L64_21710"/>
<dbReference type="InterPro" id="IPR033129">
    <property type="entry name" value="PEPCASE_His_AS"/>
</dbReference>
<evidence type="ECO:0000313" key="7">
    <source>
        <dbReference type="Proteomes" id="UP000004980"/>
    </source>
</evidence>
<evidence type="ECO:0000313" key="6">
    <source>
        <dbReference type="EMBL" id="EIM98372.1"/>
    </source>
</evidence>
<gene>
    <name evidence="5" type="ORF">C2L64_21710</name>
    <name evidence="6" type="ORF">WQE_24732</name>
</gene>
<comment type="function">
    <text evidence="1">Forms oxaloacetate, a four-carbon dicarboxylic acid source for the tricarboxylic acid cycle.</text>
</comment>
<evidence type="ECO:0000256" key="3">
    <source>
        <dbReference type="PROSITE-ProRule" id="PRU10112"/>
    </source>
</evidence>
<dbReference type="PANTHER" id="PTHR30523:SF32">
    <property type="entry name" value="PHOSPHOENOLPYRUVATE CARBOXYLASE"/>
    <property type="match status" value="1"/>
</dbReference>
<dbReference type="Gene3D" id="1.20.1440.90">
    <property type="entry name" value="Phosphoenolpyruvate/pyruvate domain"/>
    <property type="match status" value="1"/>
</dbReference>
<dbReference type="SUPFAM" id="SSF51621">
    <property type="entry name" value="Phosphoenolpyruvate/pyruvate domain"/>
    <property type="match status" value="1"/>
</dbReference>
<proteinExistence type="predicted"/>
<accession>A0AAN1JBF7</accession>
<dbReference type="RefSeq" id="WP_007585773.1">
    <property type="nucleotide sequence ID" value="NZ_AKAU01000125.1"/>
</dbReference>
<dbReference type="AlphaFoldDB" id="A0AAN1JBF7"/>
<name>A0AAN1JBF7_9BURK</name>
<sequence>MSRAALPDWGYGPEPQPDPPRVEVVRPFPASRHADAEVGGLHELAIASAALPALSAEDYEYAVIELLSELLRDIARSRQPEVERTLMGESAHESMTELMRERMDDRTARVILRRMLQAQGMWFQLLSIAEQSTAMRRRREIEIEGGYDWLPDSFARVIAEAAEAGIPAAEVRDALSQMKVRPVLTAHPTEAKRVTVLEIHRRIYRRLMELESPRWTPRERHTLILALRNDIELLWMSGELRLEKPTVAQEVAWGLHFFSETLFEAVPLLFDKLESALARHYPGERFDMPRFFQFGSWIGGDRDGNPFVDDSVTRATLHENRLACLKRYRLRLVELTQMLSITSEALPVPDSFHEALARALMRSGEATSVASRNPGELFRQYLTCILRRLDGSLANASRPADGTPVQGGYTSADELAADLLVIEQTLFATGSAQLAHMLVRPLRQEVETFRFSTVQLDLRQNTTVIEQALRALWRATCGTSGEPPASDSPEWKAWLLSELAQPSDSEQERERRFDSLPFDEAQTLQIFRTAREMRQQVDRNAFGAFILSMTHRASDVLGVYLLAKEAGLFSDAAGTESCTLPVVPLLETIDDLRRAPEILRELLAVPMVRRSIRAQGGVQEIMIGYSDSNKDGGFFASNWELSKAQTKIKRLGDELGVTIAFFHGRGGSVSRGGIPAGRAVAALPAGSVKGRFRVTEQGEVVSFKYANRGTAQYHVELLASSVLEHTLKSEREEALLPKGEFDEAMEALSGASRAAYAKFIEQPGMLAYFQAASPLEELSMLNMGSRPARRFGATSLQDLRAIPWVFAWSQNRHALTGWYGVGSAIEGFLSVRQERGIDLLRRMFDESRLFRLVIDEVEKTLAQVNLDIAREYASLVPDEAIRDTIFAQIEAEFRLTVKMVQTLTGSSGLGTRFPKFHARLQRRLPAIDLVSRQQIELLRLYRSSQTERQRRAYQVPLLLSINCIASGFGATG</sequence>
<dbReference type="GO" id="GO:0015977">
    <property type="term" value="P:carbon fixation"/>
    <property type="evidence" value="ECO:0007669"/>
    <property type="project" value="InterPro"/>
</dbReference>
<evidence type="ECO:0000313" key="5">
    <source>
        <dbReference type="EMBL" id="AUT70955.1"/>
    </source>
</evidence>
<dbReference type="Proteomes" id="UP000004980">
    <property type="component" value="Unassembled WGS sequence"/>
</dbReference>
<dbReference type="GO" id="GO:0008964">
    <property type="term" value="F:phosphoenolpyruvate carboxylase activity"/>
    <property type="evidence" value="ECO:0007669"/>
    <property type="project" value="InterPro"/>
</dbReference>
<evidence type="ECO:0000256" key="4">
    <source>
        <dbReference type="SAM" id="MobiDB-lite"/>
    </source>
</evidence>
<feature type="region of interest" description="Disordered" evidence="4">
    <location>
        <begin position="1"/>
        <end position="23"/>
    </location>
</feature>
<evidence type="ECO:0000256" key="1">
    <source>
        <dbReference type="ARBA" id="ARBA00003670"/>
    </source>
</evidence>
<dbReference type="InterPro" id="IPR015813">
    <property type="entry name" value="Pyrv/PenolPyrv_kinase-like_dom"/>
</dbReference>
<evidence type="ECO:0000313" key="8">
    <source>
        <dbReference type="Proteomes" id="UP000236649"/>
    </source>
</evidence>
<dbReference type="PANTHER" id="PTHR30523">
    <property type="entry name" value="PHOSPHOENOLPYRUVATE CARBOXYLASE"/>
    <property type="match status" value="1"/>
</dbReference>
<reference evidence="6 7" key="1">
    <citation type="journal article" date="2012" name="J. Bacteriol.">
        <title>Draft Genome Sequence of the Soil Bacterium Burkholderia terrae Strain BS001, Which Interacts with Fungal Surface Structures.</title>
        <authorList>
            <person name="Nazir R."/>
            <person name="Hansen M.A."/>
            <person name="Sorensen S."/>
            <person name="van Elsas J.D."/>
        </authorList>
    </citation>
    <scope>NUCLEOTIDE SEQUENCE [LARGE SCALE GENOMIC DNA]</scope>
    <source>
        <strain evidence="6 7">BS001</strain>
    </source>
</reference>
<evidence type="ECO:0000256" key="2">
    <source>
        <dbReference type="ARBA" id="ARBA00022419"/>
    </source>
</evidence>
<organism evidence="5 8">
    <name type="scientific">Paraburkholderia hospita</name>
    <dbReference type="NCBI Taxonomy" id="169430"/>
    <lineage>
        <taxon>Bacteria</taxon>
        <taxon>Pseudomonadati</taxon>
        <taxon>Pseudomonadota</taxon>
        <taxon>Betaproteobacteria</taxon>
        <taxon>Burkholderiales</taxon>
        <taxon>Burkholderiaceae</taxon>
        <taxon>Paraburkholderia</taxon>
    </lineage>
</organism>
<keyword evidence="7" id="KW-1185">Reference proteome</keyword>
<dbReference type="PROSITE" id="PS00393">
    <property type="entry name" value="PEPCASE_2"/>
    <property type="match status" value="1"/>
</dbReference>
<dbReference type="GeneID" id="55530933"/>
<dbReference type="GO" id="GO:0006099">
    <property type="term" value="P:tricarboxylic acid cycle"/>
    <property type="evidence" value="ECO:0007669"/>
    <property type="project" value="InterPro"/>
</dbReference>
<dbReference type="InterPro" id="IPR021135">
    <property type="entry name" value="PEP_COase"/>
</dbReference>